<dbReference type="EMBL" id="BBXM02000011">
    <property type="protein sequence ID" value="GIC94977.1"/>
    <property type="molecule type" value="Genomic_DNA"/>
</dbReference>
<protein>
    <submittedName>
        <fullName evidence="1">Uncharacterized protein</fullName>
    </submittedName>
</protein>
<reference evidence="1" key="1">
    <citation type="journal article" date="2015" name="Genome Announc.">
        <title>Draft Genome Sequence of the Pathogenic Filamentous Fungus Aspergillus udagawae Strain IFM 46973T.</title>
        <authorList>
            <person name="Kusuya Y."/>
            <person name="Takahashi-Nakaguchi A."/>
            <person name="Takahashi H."/>
            <person name="Yaguchi T."/>
        </authorList>
    </citation>
    <scope>NUCLEOTIDE SEQUENCE</scope>
    <source>
        <strain evidence="1">IFM 46973</strain>
    </source>
</reference>
<evidence type="ECO:0000313" key="2">
    <source>
        <dbReference type="Proteomes" id="UP000036893"/>
    </source>
</evidence>
<dbReference type="Proteomes" id="UP000036893">
    <property type="component" value="Unassembled WGS sequence"/>
</dbReference>
<dbReference type="InterPro" id="IPR055530">
    <property type="entry name" value="DUF7104"/>
</dbReference>
<sequence length="85" mass="9367">MSVLLDDYGAMLEITEEVVKAAAGNVQSGESLIDPTLVPFRRLAYVPFMVTLSHPPIRVICTLQRPAGFSYIIWMTSELLGPEEA</sequence>
<organism evidence="1 2">
    <name type="scientific">Aspergillus udagawae</name>
    <dbReference type="NCBI Taxonomy" id="91492"/>
    <lineage>
        <taxon>Eukaryota</taxon>
        <taxon>Fungi</taxon>
        <taxon>Dikarya</taxon>
        <taxon>Ascomycota</taxon>
        <taxon>Pezizomycotina</taxon>
        <taxon>Eurotiomycetes</taxon>
        <taxon>Eurotiomycetidae</taxon>
        <taxon>Eurotiales</taxon>
        <taxon>Aspergillaceae</taxon>
        <taxon>Aspergillus</taxon>
        <taxon>Aspergillus subgen. Fumigati</taxon>
    </lineage>
</organism>
<proteinExistence type="predicted"/>
<dbReference type="RefSeq" id="XP_043152243.1">
    <property type="nucleotide sequence ID" value="XM_043296308.1"/>
</dbReference>
<accession>A0A8E0V2T4</accession>
<dbReference type="Pfam" id="PF23397">
    <property type="entry name" value="DUF7104"/>
    <property type="match status" value="1"/>
</dbReference>
<name>A0A8E0V2T4_9EURO</name>
<dbReference type="AlphaFoldDB" id="A0A8E0V2T4"/>
<reference evidence="1" key="2">
    <citation type="submission" date="2021-01" db="EMBL/GenBank/DDBJ databases">
        <title>Pan-genome distribution and transcriptional activeness of fungal secondary metabolism genes in Aspergillus section Fumigati.</title>
        <authorList>
            <person name="Takahashi H."/>
            <person name="Umemura M."/>
            <person name="Ninomiya A."/>
            <person name="Kusuya Y."/>
            <person name="Urayama S."/>
            <person name="Shimizu M."/>
            <person name="Watanabe A."/>
            <person name="Kamei K."/>
            <person name="Yaguchi T."/>
            <person name="Hagiwara D."/>
        </authorList>
    </citation>
    <scope>NUCLEOTIDE SEQUENCE</scope>
    <source>
        <strain evidence="1">IFM 46973</strain>
    </source>
</reference>
<comment type="caution">
    <text evidence="1">The sequence shown here is derived from an EMBL/GenBank/DDBJ whole genome shotgun (WGS) entry which is preliminary data.</text>
</comment>
<gene>
    <name evidence="1" type="ORF">Aud_002309</name>
</gene>
<evidence type="ECO:0000313" key="1">
    <source>
        <dbReference type="EMBL" id="GIC94977.1"/>
    </source>
</evidence>
<dbReference type="GeneID" id="66989785"/>